<keyword evidence="1" id="KW-0812">Transmembrane</keyword>
<gene>
    <name evidence="2" type="ORF">APZ16_02745</name>
</gene>
<organism evidence="2 3">
    <name type="scientific">Hadarchaeum yellowstonense</name>
    <dbReference type="NCBI Taxonomy" id="1776334"/>
    <lineage>
        <taxon>Archaea</taxon>
        <taxon>Methanobacteriati</taxon>
        <taxon>Candidatus Hadarchaeota</taxon>
        <taxon>Candidatus Hadarchaeia</taxon>
        <taxon>Candidatus Hadarchaeales</taxon>
        <taxon>Candidatus Hadarchaeaceae</taxon>
        <taxon>Candidatus Hadarchaeum</taxon>
    </lineage>
</organism>
<dbReference type="EMBL" id="LQMQ01000007">
    <property type="protein sequence ID" value="KUO42373.1"/>
    <property type="molecule type" value="Genomic_DNA"/>
</dbReference>
<evidence type="ECO:0000313" key="2">
    <source>
        <dbReference type="EMBL" id="KUO42373.1"/>
    </source>
</evidence>
<name>A0A147K0I2_HADYE</name>
<reference evidence="2 3" key="1">
    <citation type="journal article" date="2016" name="Nat. Microbiol.">
        <title>Genomic inference of the metabolism of cosmopolitan subsurface Archaea, Hadesarchaea.</title>
        <authorList>
            <person name="Baker B.J."/>
            <person name="Saw J.H."/>
            <person name="Lind A.E."/>
            <person name="Lazar C.S."/>
            <person name="Hinrichs K.-U."/>
            <person name="Teske A.P."/>
            <person name="Ettema T.J."/>
        </authorList>
    </citation>
    <scope>NUCLEOTIDE SEQUENCE [LARGE SCALE GENOMIC DNA]</scope>
</reference>
<evidence type="ECO:0000313" key="3">
    <source>
        <dbReference type="Proteomes" id="UP000074294"/>
    </source>
</evidence>
<dbReference type="Proteomes" id="UP000074294">
    <property type="component" value="Unassembled WGS sequence"/>
</dbReference>
<keyword evidence="1" id="KW-0472">Membrane</keyword>
<protein>
    <submittedName>
        <fullName evidence="2">Uncharacterized protein</fullName>
    </submittedName>
</protein>
<dbReference type="AlphaFoldDB" id="A0A147K0I2"/>
<feature type="transmembrane region" description="Helical" evidence="1">
    <location>
        <begin position="6"/>
        <end position="27"/>
    </location>
</feature>
<keyword evidence="1" id="KW-1133">Transmembrane helix</keyword>
<comment type="caution">
    <text evidence="2">The sequence shown here is derived from an EMBL/GenBank/DDBJ whole genome shotgun (WGS) entry which is preliminary data.</text>
</comment>
<sequence length="120" mass="12855">MPALRTIGLVILSAFAVAIGIFGFFLVRGLADEAAAREAALKVVEVCGTVISTGSTQNIRVNIPGNYHMRFVENRIFIDGYGVPEGGLALFFSEESTELGPGSHDLSIFISNGRLVVKRI</sequence>
<proteinExistence type="predicted"/>
<accession>A0A147K0I2</accession>
<dbReference type="STRING" id="1776334.APZ16_02745"/>
<evidence type="ECO:0000256" key="1">
    <source>
        <dbReference type="SAM" id="Phobius"/>
    </source>
</evidence>